<keyword evidence="9" id="KW-1185">Reference proteome</keyword>
<dbReference type="InterPro" id="IPR044068">
    <property type="entry name" value="CB"/>
</dbReference>
<dbReference type="eggNOG" id="COG0582">
    <property type="taxonomic scope" value="Bacteria"/>
</dbReference>
<protein>
    <submittedName>
        <fullName evidence="8">Phage integrase</fullName>
    </submittedName>
</protein>
<dbReference type="PROSITE" id="PS51900">
    <property type="entry name" value="CB"/>
    <property type="match status" value="1"/>
</dbReference>
<feature type="domain" description="Tyr recombinase" evidence="6">
    <location>
        <begin position="188"/>
        <end position="374"/>
    </location>
</feature>
<proteinExistence type="inferred from homology"/>
<organism evidence="8 9">
    <name type="scientific">Ewingella americana (strain ATCC 33852 / DSM 4580 / CCUG 14506 / JCM 5911 / LMG 7869 / NCTC 12157 / CDC 1468-78)</name>
    <dbReference type="NCBI Taxonomy" id="910964"/>
    <lineage>
        <taxon>Bacteria</taxon>
        <taxon>Pseudomonadati</taxon>
        <taxon>Pseudomonadota</taxon>
        <taxon>Gammaproteobacteria</taxon>
        <taxon>Enterobacterales</taxon>
        <taxon>Yersiniaceae</taxon>
        <taxon>Ewingella</taxon>
    </lineage>
</organism>
<evidence type="ECO:0000313" key="9">
    <source>
        <dbReference type="Proteomes" id="UP000028640"/>
    </source>
</evidence>
<dbReference type="Proteomes" id="UP000028640">
    <property type="component" value="Unassembled WGS sequence"/>
</dbReference>
<dbReference type="InterPro" id="IPR010998">
    <property type="entry name" value="Integrase_recombinase_N"/>
</dbReference>
<dbReference type="OrthoDB" id="8781634at2"/>
<accession>A0A085G136</accession>
<dbReference type="InterPro" id="IPR015094">
    <property type="entry name" value="Integrase_lambda-typ_DNA-bd_N"/>
</dbReference>
<name>A0A085G136_EWIA3</name>
<evidence type="ECO:0000259" key="7">
    <source>
        <dbReference type="PROSITE" id="PS51900"/>
    </source>
</evidence>
<keyword evidence="4" id="KW-0233">DNA recombination</keyword>
<comment type="caution">
    <text evidence="8">The sequence shown here is derived from an EMBL/GenBank/DDBJ whole genome shotgun (WGS) entry which is preliminary data.</text>
</comment>
<dbReference type="PANTHER" id="PTHR30349">
    <property type="entry name" value="PHAGE INTEGRASE-RELATED"/>
    <property type="match status" value="1"/>
</dbReference>
<evidence type="ECO:0000256" key="4">
    <source>
        <dbReference type="ARBA" id="ARBA00023172"/>
    </source>
</evidence>
<dbReference type="GO" id="GO:0003677">
    <property type="term" value="F:DNA binding"/>
    <property type="evidence" value="ECO:0007669"/>
    <property type="project" value="UniProtKB-UniRule"/>
</dbReference>
<dbReference type="Gene3D" id="3.30.160.60">
    <property type="entry name" value="Classic Zinc Finger"/>
    <property type="match status" value="1"/>
</dbReference>
<sequence>MARPRKYNVNIPGLSCYTDARTKKVYWRYKHPVTGKFHGLGDNEEEAKAVAMEANVRLAEQKMGQLMTIRDKLSRETGGGISVDGWLKKYWKIQEERCQIGELKPKTLNSKKYPLSVMQQALGNKDITTIQVRDIIDILNEFKERGKNGMARVVRGFMSDVFLEAQQAGEVPSGFNPAKSAKSPKVRVQRQRLVFDEWNAIYEQAASGPRYLQRAMLLALVTGQRLGDIAKMKFTDIWDGNLHITQEKTGARVAIPLALRCYAIDKSLEEIVALCRDKILSPYLLHHHHSMRGVKRGTRIQAQSITKAFSSARDATSLKWSKGTPPTFHEQRSLSERIYRDQGIDTKQLLGHKNQQMTDVYNDDRGRDWTVVAI</sequence>
<keyword evidence="2" id="KW-0229">DNA integration</keyword>
<dbReference type="InterPro" id="IPR002104">
    <property type="entry name" value="Integrase_catalytic"/>
</dbReference>
<dbReference type="PANTHER" id="PTHR30349:SF64">
    <property type="entry name" value="PROPHAGE INTEGRASE INTD-RELATED"/>
    <property type="match status" value="1"/>
</dbReference>
<feature type="domain" description="Core-binding (CB)" evidence="7">
    <location>
        <begin position="81"/>
        <end position="166"/>
    </location>
</feature>
<evidence type="ECO:0000256" key="1">
    <source>
        <dbReference type="ARBA" id="ARBA00008857"/>
    </source>
</evidence>
<dbReference type="InterPro" id="IPR011010">
    <property type="entry name" value="DNA_brk_join_enz"/>
</dbReference>
<keyword evidence="3 5" id="KW-0238">DNA-binding</keyword>
<dbReference type="Gene3D" id="1.10.150.130">
    <property type="match status" value="1"/>
</dbReference>
<dbReference type="Gene3D" id="1.10.443.10">
    <property type="entry name" value="Intergrase catalytic core"/>
    <property type="match status" value="1"/>
</dbReference>
<gene>
    <name evidence="8" type="ORF">GEAM_4282</name>
</gene>
<evidence type="ECO:0000313" key="8">
    <source>
        <dbReference type="EMBL" id="KFC77431.1"/>
    </source>
</evidence>
<dbReference type="STRING" id="910964.GEAM_4282"/>
<dbReference type="Pfam" id="PF00589">
    <property type="entry name" value="Phage_integrase"/>
    <property type="match status" value="1"/>
</dbReference>
<dbReference type="RefSeq" id="WP_034795846.1">
    <property type="nucleotide sequence ID" value="NZ_JMPJ01000075.1"/>
</dbReference>
<dbReference type="InterPro" id="IPR013762">
    <property type="entry name" value="Integrase-like_cat_sf"/>
</dbReference>
<dbReference type="GO" id="GO:0008907">
    <property type="term" value="F:integrase activity"/>
    <property type="evidence" value="ECO:0007669"/>
    <property type="project" value="InterPro"/>
</dbReference>
<evidence type="ECO:0000256" key="5">
    <source>
        <dbReference type="PROSITE-ProRule" id="PRU01248"/>
    </source>
</evidence>
<dbReference type="EMBL" id="JMPJ01000075">
    <property type="protein sequence ID" value="KFC77431.1"/>
    <property type="molecule type" value="Genomic_DNA"/>
</dbReference>
<evidence type="ECO:0000256" key="2">
    <source>
        <dbReference type="ARBA" id="ARBA00022908"/>
    </source>
</evidence>
<dbReference type="PROSITE" id="PS51898">
    <property type="entry name" value="TYR_RECOMBINASE"/>
    <property type="match status" value="1"/>
</dbReference>
<comment type="similarity">
    <text evidence="1">Belongs to the 'phage' integrase family.</text>
</comment>
<evidence type="ECO:0000256" key="3">
    <source>
        <dbReference type="ARBA" id="ARBA00023125"/>
    </source>
</evidence>
<dbReference type="GO" id="GO:0006310">
    <property type="term" value="P:DNA recombination"/>
    <property type="evidence" value="ECO:0007669"/>
    <property type="project" value="UniProtKB-KW"/>
</dbReference>
<dbReference type="SUPFAM" id="SSF56349">
    <property type="entry name" value="DNA breaking-rejoining enzymes"/>
    <property type="match status" value="1"/>
</dbReference>
<dbReference type="GeneID" id="78382325"/>
<dbReference type="Pfam" id="PF09003">
    <property type="entry name" value="Arm-DNA-bind_1"/>
    <property type="match status" value="1"/>
</dbReference>
<evidence type="ECO:0000259" key="6">
    <source>
        <dbReference type="PROSITE" id="PS51898"/>
    </source>
</evidence>
<reference evidence="8 9" key="1">
    <citation type="submission" date="2014-05" db="EMBL/GenBank/DDBJ databases">
        <title>ATOL: Assembling a taxonomically balanced genome-scale reconstruction of the evolutionary history of the Enterobacteriaceae.</title>
        <authorList>
            <person name="Plunkett G.III."/>
            <person name="Neeno-Eckwall E.C."/>
            <person name="Glasner J.D."/>
            <person name="Perna N.T."/>
        </authorList>
    </citation>
    <scope>NUCLEOTIDE SEQUENCE [LARGE SCALE GENOMIC DNA]</scope>
    <source>
        <strain evidence="8 9">ATCC 33852</strain>
    </source>
</reference>
<dbReference type="AlphaFoldDB" id="A0A085G136"/>
<dbReference type="InterPro" id="IPR050090">
    <property type="entry name" value="Tyrosine_recombinase_XerCD"/>
</dbReference>